<evidence type="ECO:0000313" key="3">
    <source>
        <dbReference type="Proteomes" id="UP000237752"/>
    </source>
</evidence>
<dbReference type="Proteomes" id="UP000237752">
    <property type="component" value="Unassembled WGS sequence"/>
</dbReference>
<feature type="transmembrane region" description="Helical" evidence="1">
    <location>
        <begin position="55"/>
        <end position="77"/>
    </location>
</feature>
<evidence type="ECO:0000313" key="2">
    <source>
        <dbReference type="EMBL" id="PRZ43985.1"/>
    </source>
</evidence>
<sequence>MADTASQLHRAGRRPHRRPRRIARLAARGIGTGLLVVSAYTHAHLASQYDVGPAITLGQLFIAQAIVTSLVAVWLLLRDSTAAWAVATVVMVASAAAVLLSVVTKLPAIGPFPSIYEPVWFTEKIASAASEVAFVVLALGRAALVLRGARIRKGLS</sequence>
<gene>
    <name evidence="2" type="ORF">CLV47_101109</name>
</gene>
<proteinExistence type="predicted"/>
<protein>
    <submittedName>
        <fullName evidence="2">Uncharacterized protein</fullName>
    </submittedName>
</protein>
<reference evidence="2 3" key="1">
    <citation type="submission" date="2018-03" db="EMBL/GenBank/DDBJ databases">
        <title>Genomic Encyclopedia of Archaeal and Bacterial Type Strains, Phase II (KMG-II): from individual species to whole genera.</title>
        <authorList>
            <person name="Goeker M."/>
        </authorList>
    </citation>
    <scope>NUCLEOTIDE SEQUENCE [LARGE SCALE GENOMIC DNA]</scope>
    <source>
        <strain evidence="2 3">DSM 100065</strain>
    </source>
</reference>
<keyword evidence="3" id="KW-1185">Reference proteome</keyword>
<feature type="transmembrane region" description="Helical" evidence="1">
    <location>
        <begin position="21"/>
        <end position="43"/>
    </location>
</feature>
<feature type="transmembrane region" description="Helical" evidence="1">
    <location>
        <begin position="124"/>
        <end position="146"/>
    </location>
</feature>
<dbReference type="AlphaFoldDB" id="A0A2T1A5U4"/>
<organism evidence="2 3">
    <name type="scientific">Antricoccus suffuscus</name>
    <dbReference type="NCBI Taxonomy" id="1629062"/>
    <lineage>
        <taxon>Bacteria</taxon>
        <taxon>Bacillati</taxon>
        <taxon>Actinomycetota</taxon>
        <taxon>Actinomycetes</taxon>
        <taxon>Geodermatophilales</taxon>
        <taxon>Antricoccaceae</taxon>
        <taxon>Antricoccus</taxon>
    </lineage>
</organism>
<accession>A0A2T1A5U4</accession>
<dbReference type="OrthoDB" id="3297181at2"/>
<comment type="caution">
    <text evidence="2">The sequence shown here is derived from an EMBL/GenBank/DDBJ whole genome shotgun (WGS) entry which is preliminary data.</text>
</comment>
<keyword evidence="1" id="KW-1133">Transmembrane helix</keyword>
<name>A0A2T1A5U4_9ACTN</name>
<dbReference type="EMBL" id="PVUE01000001">
    <property type="protein sequence ID" value="PRZ43985.1"/>
    <property type="molecule type" value="Genomic_DNA"/>
</dbReference>
<dbReference type="RefSeq" id="WP_106347047.1">
    <property type="nucleotide sequence ID" value="NZ_PVUE01000001.1"/>
</dbReference>
<evidence type="ECO:0000256" key="1">
    <source>
        <dbReference type="SAM" id="Phobius"/>
    </source>
</evidence>
<feature type="transmembrane region" description="Helical" evidence="1">
    <location>
        <begin position="84"/>
        <end position="104"/>
    </location>
</feature>
<keyword evidence="1" id="KW-0472">Membrane</keyword>
<keyword evidence="1" id="KW-0812">Transmembrane</keyword>